<gene>
    <name evidence="1" type="ORF">H0S73_23025</name>
</gene>
<keyword evidence="2" id="KW-1185">Reference proteome</keyword>
<dbReference type="Proteomes" id="UP000572984">
    <property type="component" value="Unassembled WGS sequence"/>
</dbReference>
<reference evidence="1 2" key="1">
    <citation type="submission" date="2020-07" db="EMBL/GenBank/DDBJ databases">
        <title>Draft genome and description of Microvirga mediterraneensis Marseille-Q2068 sp. nov.</title>
        <authorList>
            <person name="Boxberger M."/>
        </authorList>
    </citation>
    <scope>NUCLEOTIDE SEQUENCE [LARGE SCALE GENOMIC DNA]</scope>
    <source>
        <strain evidence="1 2">Marseille-Q2068</strain>
    </source>
</reference>
<sequence length="70" mass="8244">MFELHPELAQLERNITETQRLVTRQIARIEQMTEQGADTETAQAVLHGLEQVLDYFHAQRERILDILTRQ</sequence>
<dbReference type="AlphaFoldDB" id="A0A838BT23"/>
<comment type="caution">
    <text evidence="1">The sequence shown here is derived from an EMBL/GenBank/DDBJ whole genome shotgun (WGS) entry which is preliminary data.</text>
</comment>
<dbReference type="EMBL" id="JACDXJ010000002">
    <property type="protein sequence ID" value="MBA1158974.1"/>
    <property type="molecule type" value="Genomic_DNA"/>
</dbReference>
<protein>
    <submittedName>
        <fullName evidence="1">Uncharacterized protein</fullName>
    </submittedName>
</protein>
<proteinExistence type="predicted"/>
<organism evidence="1 2">
    <name type="scientific">Microvirga mediterraneensis</name>
    <dbReference type="NCBI Taxonomy" id="2754695"/>
    <lineage>
        <taxon>Bacteria</taxon>
        <taxon>Pseudomonadati</taxon>
        <taxon>Pseudomonadota</taxon>
        <taxon>Alphaproteobacteria</taxon>
        <taxon>Hyphomicrobiales</taxon>
        <taxon>Methylobacteriaceae</taxon>
        <taxon>Microvirga</taxon>
    </lineage>
</organism>
<name>A0A838BT23_9HYPH</name>
<evidence type="ECO:0000313" key="2">
    <source>
        <dbReference type="Proteomes" id="UP000572984"/>
    </source>
</evidence>
<accession>A0A838BT23</accession>
<evidence type="ECO:0000313" key="1">
    <source>
        <dbReference type="EMBL" id="MBA1158974.1"/>
    </source>
</evidence>